<dbReference type="Proteomes" id="UP001431186">
    <property type="component" value="Chromosome"/>
</dbReference>
<feature type="domain" description="Helicase ATP-binding" evidence="1">
    <location>
        <begin position="66"/>
        <end position="285"/>
    </location>
</feature>
<dbReference type="REBASE" id="561892">
    <property type="entry name" value="AbaTOC12ORF9230P"/>
</dbReference>
<dbReference type="GO" id="GO:0005829">
    <property type="term" value="C:cytosol"/>
    <property type="evidence" value="ECO:0007669"/>
    <property type="project" value="TreeGrafter"/>
</dbReference>
<name>A0AAU9C4B4_9ACTN</name>
<dbReference type="GO" id="GO:0005524">
    <property type="term" value="F:ATP binding"/>
    <property type="evidence" value="ECO:0007669"/>
    <property type="project" value="InterPro"/>
</dbReference>
<dbReference type="EMBL" id="AP025285">
    <property type="protein sequence ID" value="BDC91050.1"/>
    <property type="molecule type" value="Genomic_DNA"/>
</dbReference>
<proteinExistence type="predicted"/>
<dbReference type="KEGG" id="lcal:ATTO_09220"/>
<keyword evidence="3" id="KW-1185">Reference proteome</keyword>
<dbReference type="PANTHER" id="PTHR47396:SF1">
    <property type="entry name" value="ATP-DEPENDENT HELICASE IRC3-RELATED"/>
    <property type="match status" value="1"/>
</dbReference>
<dbReference type="Pfam" id="PF04851">
    <property type="entry name" value="ResIII"/>
    <property type="match status" value="1"/>
</dbReference>
<keyword evidence="2" id="KW-0540">Nuclease</keyword>
<dbReference type="GO" id="GO:0003677">
    <property type="term" value="F:DNA binding"/>
    <property type="evidence" value="ECO:0007669"/>
    <property type="project" value="InterPro"/>
</dbReference>
<dbReference type="AlphaFoldDB" id="A0AAU9C4B4"/>
<dbReference type="SMART" id="SM00487">
    <property type="entry name" value="DEXDc"/>
    <property type="match status" value="1"/>
</dbReference>
<dbReference type="InterPro" id="IPR045572">
    <property type="entry name" value="RE_endonuc_C"/>
</dbReference>
<dbReference type="InterPro" id="IPR014001">
    <property type="entry name" value="Helicase_ATP-bd"/>
</dbReference>
<organism evidence="2 3">
    <name type="scientific">Leptogranulimonas caecicola</name>
    <dbReference type="NCBI Taxonomy" id="2894156"/>
    <lineage>
        <taxon>Bacteria</taxon>
        <taxon>Bacillati</taxon>
        <taxon>Actinomycetota</taxon>
        <taxon>Coriobacteriia</taxon>
        <taxon>Coriobacteriales</taxon>
        <taxon>Kribbibacteriaceae</taxon>
        <taxon>Leptogranulimonas</taxon>
    </lineage>
</organism>
<protein>
    <submittedName>
        <fullName evidence="2">Type III restriction endonuclease subunit R</fullName>
    </submittedName>
</protein>
<evidence type="ECO:0000313" key="3">
    <source>
        <dbReference type="Proteomes" id="UP001431186"/>
    </source>
</evidence>
<gene>
    <name evidence="2" type="primary">res</name>
    <name evidence="2" type="ORF">ATTO_09220</name>
</gene>
<evidence type="ECO:0000313" key="2">
    <source>
        <dbReference type="EMBL" id="BDC91050.1"/>
    </source>
</evidence>
<sequence>MSQIEFKFSPNQQYQIDAINATCDLFRDQEFAISVFDAGDEVSGQKRLEGFSVGHGNELRVAPGRLLKNLHSVQEEHCLPPTDRLTDGRLRDFTVEMETGTGKTYVYIRTIYELNQRYGLTKFLIVVPSVAIREGVLKSFETTKKHFDTLYDGVPLDYFVYDSKDMGPVGNFATSSSIQVMIINIDAFNKGLESDGSAKEGNLFHRPSEKLAGGFSPRELVSACKPVVIIDEPQSVDNSKLAKAAIKSLNPLFVLRYSATHKDTYNMVYRLTPVDAFDRHLVKSICVDSVKAAPNLNGSYVRLDSAKADPFSAKLTIDVRQKNGTQKRKTVTVRQGADLFQKSGENTDYENGWIVQNIGAAPGNEFIEFQNGEQLELGEVVGDVSEELVKRAQIRRTINDHLERQFVLWPQGVKVLSLFFIDRVDRYRIYEPEVHGGIYAQMFEEEYVAALDSRASRQACKTAGIAQGTWRECYEVLGIPLSMDPHRVHQGYFAMDKKGKFKDTKGKATTADDQGAFELIMRKKETLISFPDGKDPEKDVAFIFSHSALKEGWDNPNVFQICTLVETKDNLTKRQKIGRGLRLCVNQEGERIHDPEANILTVIANESYSDFANGLQKEFEADDFKFGIITPESFTMVMLNTGKDGEEERLGYAKSKQIFDYLIVSDMISAKGAISPELKAAAEAGVVELPEEMAAAKEQVEAIIIHKAQKVQIHDKAQEVTVELQKDVSLDPAFQELWERIRQRTRFEVEVDSQRLVDESIEAINDMPKIQLPQITSERASLSIDDSGVDTEGIGTSVVNVAGAIKYNLPDPVAELQDAVGLTRSTLVDILEGCDRYDEFAIDPATFLEQVGAKISKVKNDLIAQGIKYVKLPEDEWYTMKDLKVDDYTAYLGQNAWEPSVQGKSLYNYVVYDSAGVERNFAEALDKQEEVLVFAKLPPRFKIDTPLGSYNPDWAYVEEVNDEKRVFFVTETKGGKNGDPALRRSEELKIQCAKRHFAVLDLGKDFHYETMTTYQVGGVLA</sequence>
<dbReference type="InterPro" id="IPR006935">
    <property type="entry name" value="Helicase/UvrB_N"/>
</dbReference>
<keyword evidence="2" id="KW-0255">Endonuclease</keyword>
<dbReference type="GO" id="GO:0015668">
    <property type="term" value="F:type III site-specific deoxyribonuclease activity"/>
    <property type="evidence" value="ECO:0007669"/>
    <property type="project" value="InterPro"/>
</dbReference>
<dbReference type="Gene3D" id="3.40.50.300">
    <property type="entry name" value="P-loop containing nucleotide triphosphate hydrolases"/>
    <property type="match status" value="1"/>
</dbReference>
<dbReference type="PANTHER" id="PTHR47396">
    <property type="entry name" value="TYPE I RESTRICTION ENZYME ECOKI R PROTEIN"/>
    <property type="match status" value="1"/>
</dbReference>
<reference evidence="2" key="1">
    <citation type="submission" date="2021-11" db="EMBL/GenBank/DDBJ databases">
        <title>Complete genome sequence of Atopobiaceae bacterium TOC12.</title>
        <authorList>
            <person name="Morinaga K."/>
            <person name="Kusada H."/>
            <person name="Tamaki H."/>
        </authorList>
    </citation>
    <scope>NUCLEOTIDE SEQUENCE</scope>
    <source>
        <strain evidence="2">TOC12</strain>
    </source>
</reference>
<keyword evidence="2" id="KW-0378">Hydrolase</keyword>
<dbReference type="SUPFAM" id="SSF52540">
    <property type="entry name" value="P-loop containing nucleoside triphosphate hydrolases"/>
    <property type="match status" value="2"/>
</dbReference>
<accession>A0AAU9C4B4</accession>
<evidence type="ECO:0000259" key="1">
    <source>
        <dbReference type="SMART" id="SM00487"/>
    </source>
</evidence>
<dbReference type="InterPro" id="IPR027417">
    <property type="entry name" value="P-loop_NTPase"/>
</dbReference>
<dbReference type="Pfam" id="PF19778">
    <property type="entry name" value="RE_endonuc"/>
    <property type="match status" value="1"/>
</dbReference>
<dbReference type="InterPro" id="IPR050742">
    <property type="entry name" value="Helicase_Restrict-Modif_Enz"/>
</dbReference>
<dbReference type="RefSeq" id="WP_265591182.1">
    <property type="nucleotide sequence ID" value="NZ_AP025285.1"/>
</dbReference>